<accession>A0A6P5Z6B8</accession>
<reference evidence="3" key="1">
    <citation type="submission" date="2025-08" db="UniProtKB">
        <authorList>
            <consortium name="RefSeq"/>
        </authorList>
    </citation>
    <scope>IDENTIFICATION</scope>
    <source>
        <tissue evidence="3">Fruit stalk</tissue>
    </source>
</reference>
<dbReference type="Gene3D" id="3.80.10.10">
    <property type="entry name" value="Ribonuclease Inhibitor"/>
    <property type="match status" value="2"/>
</dbReference>
<dbReference type="OrthoDB" id="6066220at2759"/>
<dbReference type="Proteomes" id="UP000515121">
    <property type="component" value="Unplaced"/>
</dbReference>
<dbReference type="InterPro" id="IPR032675">
    <property type="entry name" value="LRR_dom_sf"/>
</dbReference>
<keyword evidence="2" id="KW-1185">Reference proteome</keyword>
<dbReference type="AlphaFoldDB" id="A0A6P5Z6B8"/>
<dbReference type="GO" id="GO:0031146">
    <property type="term" value="P:SCF-dependent proteasomal ubiquitin-dependent protein catabolic process"/>
    <property type="evidence" value="ECO:0007669"/>
    <property type="project" value="TreeGrafter"/>
</dbReference>
<dbReference type="InterPro" id="IPR001810">
    <property type="entry name" value="F-box_dom"/>
</dbReference>
<dbReference type="SUPFAM" id="SSF52047">
    <property type="entry name" value="RNI-like"/>
    <property type="match status" value="1"/>
</dbReference>
<dbReference type="PANTHER" id="PTHR13318:SF106">
    <property type="entry name" value="F-BOX_LRR-REPEAT PROTEIN 2"/>
    <property type="match status" value="1"/>
</dbReference>
<evidence type="ECO:0000313" key="3">
    <source>
        <dbReference type="RefSeq" id="XP_022748102.1"/>
    </source>
</evidence>
<sequence length="591" mass="66616">MSELKPIPVEAGEILPLDCWQSIFNHLDDHGLEAVSLVCKDFLAISNICKHSLQVIHPRVGMLSKQLKRFKQINKINLKQFIGDSDKAIVEISRTEICLQVLDIWHEGEFMTESLKELGSNPKMKNLKVFNCLMRNSNLQDNDLVVIANSFPNLEELDLRNFNFLPNYCLANDSCSPWFPTDFGVEILASKLRLLKKICIYGEHYISDRSVVALASNCVFLQDVTIKCYRNNGVTENGIGFLLRIRPNLEALSIGCIKMDCSQSTITIENSISHAKALTSLEFSRMDVSDMLLVAVAKAKLRLTKFVLHFCKKFTAMGLLMVLSNYQLTELGIVDADISDVDMELLLSTDVRKLTHLEISNCQVTNSTLFLLSTRCPSLVEIRMELIAIDGQIDDGYNNFPSPKNHRAQNLCLTYCKISDELAKQLGLVFPNLIVLDLSYCYQITSIGIEAILKSCKFLGELVLVEYLKEKIIEADNSELPEVNLEDLKLICSRIDDEGLAAIAKRCPRLVSLEVSDCNNVTTEGIKQIVQNITTLKILRMRGSDHVKSCDLLEWMLSTGNLASLKEIYLGQNDFTEEQIDQFLHRGCLLL</sequence>
<dbReference type="GO" id="GO:0019005">
    <property type="term" value="C:SCF ubiquitin ligase complex"/>
    <property type="evidence" value="ECO:0007669"/>
    <property type="project" value="TreeGrafter"/>
</dbReference>
<dbReference type="PANTHER" id="PTHR13318">
    <property type="entry name" value="PARTNER OF PAIRED, ISOFORM B-RELATED"/>
    <property type="match status" value="1"/>
</dbReference>
<dbReference type="Pfam" id="PF00646">
    <property type="entry name" value="F-box"/>
    <property type="match status" value="1"/>
</dbReference>
<name>A0A6P5Z6B8_DURZI</name>
<feature type="domain" description="F-box" evidence="1">
    <location>
        <begin position="15"/>
        <end position="48"/>
    </location>
</feature>
<dbReference type="RefSeq" id="XP_022748102.1">
    <property type="nucleotide sequence ID" value="XM_022892367.1"/>
</dbReference>
<dbReference type="CDD" id="cd09917">
    <property type="entry name" value="F-box_SF"/>
    <property type="match status" value="1"/>
</dbReference>
<dbReference type="SMART" id="SM00367">
    <property type="entry name" value="LRR_CC"/>
    <property type="match status" value="7"/>
</dbReference>
<protein>
    <submittedName>
        <fullName evidence="3">Uncharacterized protein LOC111297734</fullName>
    </submittedName>
</protein>
<dbReference type="KEGG" id="dzi:111297734"/>
<organism evidence="2 3">
    <name type="scientific">Durio zibethinus</name>
    <name type="common">Durian</name>
    <dbReference type="NCBI Taxonomy" id="66656"/>
    <lineage>
        <taxon>Eukaryota</taxon>
        <taxon>Viridiplantae</taxon>
        <taxon>Streptophyta</taxon>
        <taxon>Embryophyta</taxon>
        <taxon>Tracheophyta</taxon>
        <taxon>Spermatophyta</taxon>
        <taxon>Magnoliopsida</taxon>
        <taxon>eudicotyledons</taxon>
        <taxon>Gunneridae</taxon>
        <taxon>Pentapetalae</taxon>
        <taxon>rosids</taxon>
        <taxon>malvids</taxon>
        <taxon>Malvales</taxon>
        <taxon>Malvaceae</taxon>
        <taxon>Helicteroideae</taxon>
        <taxon>Durio</taxon>
    </lineage>
</organism>
<dbReference type="InterPro" id="IPR036047">
    <property type="entry name" value="F-box-like_dom_sf"/>
</dbReference>
<evidence type="ECO:0000259" key="1">
    <source>
        <dbReference type="Pfam" id="PF00646"/>
    </source>
</evidence>
<dbReference type="InterPro" id="IPR006553">
    <property type="entry name" value="Leu-rich_rpt_Cys-con_subtyp"/>
</dbReference>
<gene>
    <name evidence="3" type="primary">LOC111297734</name>
</gene>
<proteinExistence type="predicted"/>
<dbReference type="GeneID" id="111297734"/>
<evidence type="ECO:0000313" key="2">
    <source>
        <dbReference type="Proteomes" id="UP000515121"/>
    </source>
</evidence>
<dbReference type="SUPFAM" id="SSF81383">
    <property type="entry name" value="F-box domain"/>
    <property type="match status" value="1"/>
</dbReference>